<evidence type="ECO:0000313" key="2">
    <source>
        <dbReference type="EnsemblPlants" id="AUR62008897-RA:cds"/>
    </source>
</evidence>
<reference evidence="2" key="1">
    <citation type="journal article" date="2017" name="Nature">
        <title>The genome of Chenopodium quinoa.</title>
        <authorList>
            <person name="Jarvis D.E."/>
            <person name="Ho Y.S."/>
            <person name="Lightfoot D.J."/>
            <person name="Schmoeckel S.M."/>
            <person name="Li B."/>
            <person name="Borm T.J.A."/>
            <person name="Ohyanagi H."/>
            <person name="Mineta K."/>
            <person name="Michell C.T."/>
            <person name="Saber N."/>
            <person name="Kharbatia N.M."/>
            <person name="Rupper R.R."/>
            <person name="Sharp A.R."/>
            <person name="Dally N."/>
            <person name="Boughton B.A."/>
            <person name="Woo Y.H."/>
            <person name="Gao G."/>
            <person name="Schijlen E.G.W.M."/>
            <person name="Guo X."/>
            <person name="Momin A.A."/>
            <person name="Negrao S."/>
            <person name="Al-Babili S."/>
            <person name="Gehring C."/>
            <person name="Roessner U."/>
            <person name="Jung C."/>
            <person name="Murphy K."/>
            <person name="Arold S.T."/>
            <person name="Gojobori T."/>
            <person name="van der Linden C.G."/>
            <person name="van Loo E.N."/>
            <person name="Jellen E.N."/>
            <person name="Maughan P.J."/>
            <person name="Tester M."/>
        </authorList>
    </citation>
    <scope>NUCLEOTIDE SEQUENCE [LARGE SCALE GENOMIC DNA]</scope>
    <source>
        <strain evidence="2">cv. PI 614886</strain>
    </source>
</reference>
<evidence type="ECO:0000256" key="1">
    <source>
        <dbReference type="SAM" id="MobiDB-lite"/>
    </source>
</evidence>
<dbReference type="AlphaFoldDB" id="A0A803LAK8"/>
<evidence type="ECO:0000313" key="3">
    <source>
        <dbReference type="Proteomes" id="UP000596660"/>
    </source>
</evidence>
<dbReference type="EnsemblPlants" id="AUR62008897-RA">
    <property type="protein sequence ID" value="AUR62008897-RA:cds"/>
    <property type="gene ID" value="AUR62008897"/>
</dbReference>
<dbReference type="Gramene" id="AUR62008897-RA">
    <property type="protein sequence ID" value="AUR62008897-RA:cds"/>
    <property type="gene ID" value="AUR62008897"/>
</dbReference>
<feature type="region of interest" description="Disordered" evidence="1">
    <location>
        <begin position="37"/>
        <end position="62"/>
    </location>
</feature>
<organism evidence="2 3">
    <name type="scientific">Chenopodium quinoa</name>
    <name type="common">Quinoa</name>
    <dbReference type="NCBI Taxonomy" id="63459"/>
    <lineage>
        <taxon>Eukaryota</taxon>
        <taxon>Viridiplantae</taxon>
        <taxon>Streptophyta</taxon>
        <taxon>Embryophyta</taxon>
        <taxon>Tracheophyta</taxon>
        <taxon>Spermatophyta</taxon>
        <taxon>Magnoliopsida</taxon>
        <taxon>eudicotyledons</taxon>
        <taxon>Gunneridae</taxon>
        <taxon>Pentapetalae</taxon>
        <taxon>Caryophyllales</taxon>
        <taxon>Chenopodiaceae</taxon>
        <taxon>Chenopodioideae</taxon>
        <taxon>Atripliceae</taxon>
        <taxon>Chenopodium</taxon>
    </lineage>
</organism>
<proteinExistence type="predicted"/>
<accession>A0A803LAK8</accession>
<sequence length="165" mass="18010">KASSCVASFKSRPKEAWVRSSVSCSLACFKKHKETPCASAKSVVSDEKPKTPTETPCAASKAAVSDEEPKTSYAIPVSSDKIPMIPQTLTERPLFIDEPCEVLDKAKLESIVASSEIRDALKSEDLQKLICSIDDSPNALEELEKIMDVDVFRIFSDKVLSAMNP</sequence>
<dbReference type="Proteomes" id="UP000596660">
    <property type="component" value="Unplaced"/>
</dbReference>
<protein>
    <submittedName>
        <fullName evidence="2">Uncharacterized protein</fullName>
    </submittedName>
</protein>
<dbReference type="OMA" id="PCASAKS"/>
<name>A0A803LAK8_CHEQI</name>
<keyword evidence="3" id="KW-1185">Reference proteome</keyword>
<reference evidence="2" key="2">
    <citation type="submission" date="2021-03" db="UniProtKB">
        <authorList>
            <consortium name="EnsemblPlants"/>
        </authorList>
    </citation>
    <scope>IDENTIFICATION</scope>
</reference>